<dbReference type="Pfam" id="PF00481">
    <property type="entry name" value="PP2C"/>
    <property type="match status" value="1"/>
</dbReference>
<feature type="region of interest" description="Disordered" evidence="1">
    <location>
        <begin position="345"/>
        <end position="389"/>
    </location>
</feature>
<feature type="compositionally biased region" description="Polar residues" evidence="1">
    <location>
        <begin position="772"/>
        <end position="789"/>
    </location>
</feature>
<dbReference type="GO" id="GO:0004722">
    <property type="term" value="F:protein serine/threonine phosphatase activity"/>
    <property type="evidence" value="ECO:0007669"/>
    <property type="project" value="InterPro"/>
</dbReference>
<evidence type="ECO:0000256" key="1">
    <source>
        <dbReference type="SAM" id="MobiDB-lite"/>
    </source>
</evidence>
<evidence type="ECO:0000313" key="3">
    <source>
        <dbReference type="EMBL" id="KAA6373954.1"/>
    </source>
</evidence>
<feature type="compositionally biased region" description="Basic and acidic residues" evidence="1">
    <location>
        <begin position="752"/>
        <end position="769"/>
    </location>
</feature>
<feature type="region of interest" description="Disordered" evidence="1">
    <location>
        <begin position="731"/>
        <end position="847"/>
    </location>
</feature>
<feature type="compositionally biased region" description="Polar residues" evidence="1">
    <location>
        <begin position="800"/>
        <end position="817"/>
    </location>
</feature>
<dbReference type="AlphaFoldDB" id="A0A5J4UUK0"/>
<name>A0A5J4UUK0_9EUKA</name>
<dbReference type="SUPFAM" id="SSF81606">
    <property type="entry name" value="PP2C-like"/>
    <property type="match status" value="1"/>
</dbReference>
<sequence>MENDQQLGSYLNAKNRQAEIRRLLHQKKTLYRKWRGDVYLNVDIGSAHDKNKKFMEDDYVASKLFGQHPISSIAGVFDGHSMDNKSGKKAAQILRNNLIATVLGKYDQELREARLFDVDFTKLLQYSFQRMEDMMKETSADQFEMAGCTATLVLVHGTPLTTHNRFGEPCINVSTLRLFGLAPQPGSQNLSEKDGTPKTINSSIPQIKKVSSNGQRELFCANVGDSEAFLFSSDPTIEPVMLTFAHKSTVESERQRCRDAGADVAEDDGSIYANRVNGMQVTRSIGDFFSSCTIPDPHIIRVTITPETLCGDNFFEDAKKKAIARKKLRRIRKIRRLRRIRTIQQRKQQMKKVGSKADNEATEEQNNPEYYSYPEDDLNDYDDNDFDDESDEQLDAELESIGATLSPIDANDETNDSNEYFAIPPPTWVVMASDGLWDVMSARVAHRLISEYVGVQIYEDSNIDNQQSKTVETTPQSSSQQLIQVLHTGPEGTPSSSNTSQSLSFPPSSSSYVSSITSPDSSTLSQLSSSKAHITFPHKYPNAQEVASFLLNEVLDRYNNPQNYSEPRNACMYSSQLASLYASSSASCMSSLSTYSAIEIADKNSRQVKKIARDNVAIVVKRLEWLPLMADGDDERPTSTAKTTNRSELESIASIEPLSGDGSGRIKRGLRGIDRLTLDQEAVASISSLQNQIKNAIANQPDNSVQTESTTNGDAINDFGQFNTLPRAQFRRSSKLNVNQSPDGLDFNEGNVEDKSQDQNQQTHKEDLSKTLPISTSPNQIQIPQSITKAVSPAPKSNGLPYSNISPGQPSLMQTPSHMHKDKPNTANSSNVNLISPNRDNNDLAGLVVGGTSSVLQAKKK</sequence>
<feature type="non-terminal residue" evidence="3">
    <location>
        <position position="861"/>
    </location>
</feature>
<dbReference type="PANTHER" id="PTHR13832">
    <property type="entry name" value="PROTEIN PHOSPHATASE 2C"/>
    <property type="match status" value="1"/>
</dbReference>
<feature type="compositionally biased region" description="Polar residues" evidence="1">
    <location>
        <begin position="825"/>
        <end position="839"/>
    </location>
</feature>
<dbReference type="Proteomes" id="UP000324800">
    <property type="component" value="Unassembled WGS sequence"/>
</dbReference>
<accession>A0A5J4UUK0</accession>
<organism evidence="3 4">
    <name type="scientific">Streblomastix strix</name>
    <dbReference type="NCBI Taxonomy" id="222440"/>
    <lineage>
        <taxon>Eukaryota</taxon>
        <taxon>Metamonada</taxon>
        <taxon>Preaxostyla</taxon>
        <taxon>Oxymonadida</taxon>
        <taxon>Streblomastigidae</taxon>
        <taxon>Streblomastix</taxon>
    </lineage>
</organism>
<dbReference type="CDD" id="cd00143">
    <property type="entry name" value="PP2Cc"/>
    <property type="match status" value="1"/>
</dbReference>
<feature type="compositionally biased region" description="Low complexity" evidence="1">
    <location>
        <begin position="493"/>
        <end position="506"/>
    </location>
</feature>
<protein>
    <recommendedName>
        <fullName evidence="2">PPM-type phosphatase domain-containing protein</fullName>
    </recommendedName>
</protein>
<evidence type="ECO:0000313" key="4">
    <source>
        <dbReference type="Proteomes" id="UP000324800"/>
    </source>
</evidence>
<dbReference type="InterPro" id="IPR036457">
    <property type="entry name" value="PPM-type-like_dom_sf"/>
</dbReference>
<proteinExistence type="predicted"/>
<dbReference type="PANTHER" id="PTHR13832:SF643">
    <property type="entry name" value="PROTEIN PHOSPHATASE 2C-RELATED"/>
    <property type="match status" value="1"/>
</dbReference>
<reference evidence="3 4" key="1">
    <citation type="submission" date="2019-03" db="EMBL/GenBank/DDBJ databases">
        <title>Single cell metagenomics reveals metabolic interactions within the superorganism composed of flagellate Streblomastix strix and complex community of Bacteroidetes bacteria on its surface.</title>
        <authorList>
            <person name="Treitli S.C."/>
            <person name="Kolisko M."/>
            <person name="Husnik F."/>
            <person name="Keeling P."/>
            <person name="Hampl V."/>
        </authorList>
    </citation>
    <scope>NUCLEOTIDE SEQUENCE [LARGE SCALE GENOMIC DNA]</scope>
    <source>
        <strain evidence="3">ST1C</strain>
    </source>
</reference>
<feature type="domain" description="PPM-type phosphatase" evidence="2">
    <location>
        <begin position="43"/>
        <end position="623"/>
    </location>
</feature>
<feature type="region of interest" description="Disordered" evidence="1">
    <location>
        <begin position="487"/>
        <end position="506"/>
    </location>
</feature>
<dbReference type="SMART" id="SM00332">
    <property type="entry name" value="PP2Cc"/>
    <property type="match status" value="1"/>
</dbReference>
<gene>
    <name evidence="3" type="ORF">EZS28_030519</name>
</gene>
<comment type="caution">
    <text evidence="3">The sequence shown here is derived from an EMBL/GenBank/DDBJ whole genome shotgun (WGS) entry which is preliminary data.</text>
</comment>
<dbReference type="InterPro" id="IPR015655">
    <property type="entry name" value="PP2C"/>
</dbReference>
<dbReference type="Gene3D" id="3.60.40.10">
    <property type="entry name" value="PPM-type phosphatase domain"/>
    <property type="match status" value="1"/>
</dbReference>
<dbReference type="OrthoDB" id="416093at2759"/>
<dbReference type="PROSITE" id="PS51746">
    <property type="entry name" value="PPM_2"/>
    <property type="match status" value="1"/>
</dbReference>
<dbReference type="InterPro" id="IPR001932">
    <property type="entry name" value="PPM-type_phosphatase-like_dom"/>
</dbReference>
<feature type="compositionally biased region" description="Acidic residues" evidence="1">
    <location>
        <begin position="374"/>
        <end position="389"/>
    </location>
</feature>
<evidence type="ECO:0000259" key="2">
    <source>
        <dbReference type="PROSITE" id="PS51746"/>
    </source>
</evidence>
<dbReference type="EMBL" id="SNRW01012340">
    <property type="protein sequence ID" value="KAA6373954.1"/>
    <property type="molecule type" value="Genomic_DNA"/>
</dbReference>